<dbReference type="AlphaFoldDB" id="B9XJA0"/>
<sequence>MNIVVPSSKVVAVAGKAGTAKTGWRVHLCWAVSLFLVSLGGKLWYILHYGSSLPYYDQWDGEAVDMYIPYFEHQLSLANLFTAHNEHRVFFTRIYDLALLLLNGQWDNLVQTVCNAIIYTAGIAGFGWLMAGLIGKRIWPVIWLPLVLILVLPFAYENTLWGFQSSFYFMALFSLLTVWLLGMSEPKSSRWRLGLMAAGATLFTVASGFLAAVAVATLVMLDLLKDRRNWRQYVPTLGACAVLAIIGIMIKVDVPRHHQLAAHSLGEFLNALATQLAWPCAFQPWVAPINLLPIGVLAWIYIRSDHREMLAERMILGVGCWVILQAVAGAYARGSKGQILASRYMELSCFLMVLNCMCIYLLLTRHRRHLKFPRICYLSTAGWLVCCLFGLWSLNGFIAKSVLTSVQFSAKAREEATRAFMATNDEHVLNDKEPLLLPFPYVPMLVFLLRENDVRSRLPTCVRDPLKVLDKGDGTFVHNGWKLAEPDAPTERSWGSYSVAGANVPRSFKSLPIKKSTLSYLEIPVAGDLGEAGLSLQLVDMASGKTIDIKPTRKAGGRWLNIQVAAPDGEFEIVARDESETKWFAFKEPREMGRFSYLATKVSAAWGYFVIAGLACLIFSLVKLFADRTLIGTSPDGELRERAGSGLVSYTERQN</sequence>
<feature type="transmembrane region" description="Helical" evidence="1">
    <location>
        <begin position="138"/>
        <end position="156"/>
    </location>
</feature>
<name>B9XJA0_PEDPL</name>
<feature type="transmembrane region" description="Helical" evidence="1">
    <location>
        <begin position="233"/>
        <end position="253"/>
    </location>
</feature>
<gene>
    <name evidence="2" type="ORF">Cflav_PD3197</name>
</gene>
<feature type="transmembrane region" description="Helical" evidence="1">
    <location>
        <begin position="605"/>
        <end position="626"/>
    </location>
</feature>
<feature type="transmembrane region" description="Helical" evidence="1">
    <location>
        <begin position="28"/>
        <end position="47"/>
    </location>
</feature>
<keyword evidence="3" id="KW-1185">Reference proteome</keyword>
<dbReference type="RefSeq" id="WP_007415893.1">
    <property type="nucleotide sequence ID" value="NZ_ABOX02000020.1"/>
</dbReference>
<feature type="transmembrane region" description="Helical" evidence="1">
    <location>
        <begin position="109"/>
        <end position="131"/>
    </location>
</feature>
<feature type="transmembrane region" description="Helical" evidence="1">
    <location>
        <begin position="193"/>
        <end position="221"/>
    </location>
</feature>
<feature type="transmembrane region" description="Helical" evidence="1">
    <location>
        <begin position="314"/>
        <end position="332"/>
    </location>
</feature>
<organism evidence="2 3">
    <name type="scientific">Pedosphaera parvula (strain Ellin514)</name>
    <dbReference type="NCBI Taxonomy" id="320771"/>
    <lineage>
        <taxon>Bacteria</taxon>
        <taxon>Pseudomonadati</taxon>
        <taxon>Verrucomicrobiota</taxon>
        <taxon>Pedosphaerae</taxon>
        <taxon>Pedosphaerales</taxon>
        <taxon>Pedosphaeraceae</taxon>
        <taxon>Pedosphaera</taxon>
    </lineage>
</organism>
<evidence type="ECO:0000313" key="2">
    <source>
        <dbReference type="EMBL" id="EEF60138.1"/>
    </source>
</evidence>
<protein>
    <submittedName>
        <fullName evidence="2">Uncharacterized protein</fullName>
    </submittedName>
</protein>
<feature type="transmembrane region" description="Helical" evidence="1">
    <location>
        <begin position="284"/>
        <end position="302"/>
    </location>
</feature>
<keyword evidence="1" id="KW-0812">Transmembrane</keyword>
<evidence type="ECO:0000313" key="3">
    <source>
        <dbReference type="Proteomes" id="UP000003688"/>
    </source>
</evidence>
<evidence type="ECO:0000256" key="1">
    <source>
        <dbReference type="SAM" id="Phobius"/>
    </source>
</evidence>
<feature type="transmembrane region" description="Helical" evidence="1">
    <location>
        <begin position="344"/>
        <end position="363"/>
    </location>
</feature>
<comment type="caution">
    <text evidence="2">The sequence shown here is derived from an EMBL/GenBank/DDBJ whole genome shotgun (WGS) entry which is preliminary data.</text>
</comment>
<reference evidence="2 3" key="1">
    <citation type="journal article" date="2011" name="J. Bacteriol.">
        <title>Genome sequence of 'Pedosphaera parvula' Ellin514, an aerobic Verrucomicrobial isolate from pasture soil.</title>
        <authorList>
            <person name="Kant R."/>
            <person name="van Passel M.W."/>
            <person name="Sangwan P."/>
            <person name="Palva A."/>
            <person name="Lucas S."/>
            <person name="Copeland A."/>
            <person name="Lapidus A."/>
            <person name="Glavina Del Rio T."/>
            <person name="Dalin E."/>
            <person name="Tice H."/>
            <person name="Bruce D."/>
            <person name="Goodwin L."/>
            <person name="Pitluck S."/>
            <person name="Chertkov O."/>
            <person name="Larimer F.W."/>
            <person name="Land M.L."/>
            <person name="Hauser L."/>
            <person name="Brettin T.S."/>
            <person name="Detter J.C."/>
            <person name="Han S."/>
            <person name="de Vos W.M."/>
            <person name="Janssen P.H."/>
            <person name="Smidt H."/>
        </authorList>
    </citation>
    <scope>NUCLEOTIDE SEQUENCE [LARGE SCALE GENOMIC DNA]</scope>
    <source>
        <strain evidence="2 3">Ellin514</strain>
    </source>
</reference>
<accession>B9XJA0</accession>
<dbReference type="OrthoDB" id="177982at2"/>
<dbReference type="EMBL" id="ABOX02000020">
    <property type="protein sequence ID" value="EEF60138.1"/>
    <property type="molecule type" value="Genomic_DNA"/>
</dbReference>
<feature type="transmembrane region" description="Helical" evidence="1">
    <location>
        <begin position="375"/>
        <end position="394"/>
    </location>
</feature>
<proteinExistence type="predicted"/>
<dbReference type="Proteomes" id="UP000003688">
    <property type="component" value="Unassembled WGS sequence"/>
</dbReference>
<keyword evidence="1" id="KW-1133">Transmembrane helix</keyword>
<keyword evidence="1" id="KW-0472">Membrane</keyword>
<feature type="transmembrane region" description="Helical" evidence="1">
    <location>
        <begin position="162"/>
        <end position="181"/>
    </location>
</feature>